<dbReference type="EMBL" id="QJSP01000016">
    <property type="protein sequence ID" value="PYE13511.1"/>
    <property type="molecule type" value="Genomic_DNA"/>
</dbReference>
<dbReference type="Proteomes" id="UP000247591">
    <property type="component" value="Unassembled WGS sequence"/>
</dbReference>
<sequence length="238" mass="25765">MTYIIVCHSRKGGVGKSTLAYELAWQLDAVLVDLEHDGGGVTKKWGDRPLDRVRIPILDSIRSGGTPKPLKGFHKPRLIPGHPDLYDQAPDENAMADALMKWANEWDTDWVVVDTHPGASPHAHGAMTVANIVLAPTPLRISDLDATEQMVADMVDYPVVISPTMVPPVPAANLIKRLEKIVAGTPVQVAPPIPEARAVGTRTKRVAITSEDPPPKALAKVATALTETAEFVKEYVRS</sequence>
<proteinExistence type="predicted"/>
<protein>
    <submittedName>
        <fullName evidence="1">Chromosome partitioning protein</fullName>
    </submittedName>
</protein>
<name>A0A318RE64_WILLI</name>
<dbReference type="RefSeq" id="WP_110471894.1">
    <property type="nucleotide sequence ID" value="NZ_QJSP01000016.1"/>
</dbReference>
<dbReference type="InterPro" id="IPR027417">
    <property type="entry name" value="P-loop_NTPase"/>
</dbReference>
<accession>A0A318RE64</accession>
<reference evidence="1 2" key="1">
    <citation type="submission" date="2018-06" db="EMBL/GenBank/DDBJ databases">
        <title>Genomic Encyclopedia of Type Strains, Phase IV (KMG-IV): sequencing the most valuable type-strain genomes for metagenomic binning, comparative biology and taxonomic classification.</title>
        <authorList>
            <person name="Goeker M."/>
        </authorList>
    </citation>
    <scope>NUCLEOTIDE SEQUENCE [LARGE SCALE GENOMIC DNA]</scope>
    <source>
        <strain evidence="1 2">DSM 45521</strain>
    </source>
</reference>
<comment type="caution">
    <text evidence="1">The sequence shown here is derived from an EMBL/GenBank/DDBJ whole genome shotgun (WGS) entry which is preliminary data.</text>
</comment>
<organism evidence="1 2">
    <name type="scientific">Williamsia limnetica</name>
    <dbReference type="NCBI Taxonomy" id="882452"/>
    <lineage>
        <taxon>Bacteria</taxon>
        <taxon>Bacillati</taxon>
        <taxon>Actinomycetota</taxon>
        <taxon>Actinomycetes</taxon>
        <taxon>Mycobacteriales</taxon>
        <taxon>Nocardiaceae</taxon>
        <taxon>Williamsia</taxon>
    </lineage>
</organism>
<dbReference type="SUPFAM" id="SSF52540">
    <property type="entry name" value="P-loop containing nucleoside triphosphate hydrolases"/>
    <property type="match status" value="1"/>
</dbReference>
<dbReference type="AlphaFoldDB" id="A0A318RE64"/>
<dbReference type="OrthoDB" id="3665754at2"/>
<dbReference type="InterPro" id="IPR050678">
    <property type="entry name" value="DNA_Partitioning_ATPase"/>
</dbReference>
<dbReference type="PANTHER" id="PTHR13696:SF99">
    <property type="entry name" value="COBYRINIC ACID AC-DIAMIDE SYNTHASE"/>
    <property type="match status" value="1"/>
</dbReference>
<dbReference type="Gene3D" id="3.40.50.300">
    <property type="entry name" value="P-loop containing nucleotide triphosphate hydrolases"/>
    <property type="match status" value="1"/>
</dbReference>
<gene>
    <name evidence="1" type="ORF">DFR67_11665</name>
</gene>
<evidence type="ECO:0000313" key="1">
    <source>
        <dbReference type="EMBL" id="PYE13511.1"/>
    </source>
</evidence>
<dbReference type="PANTHER" id="PTHR13696">
    <property type="entry name" value="P-LOOP CONTAINING NUCLEOSIDE TRIPHOSPHATE HYDROLASE"/>
    <property type="match status" value="1"/>
</dbReference>
<keyword evidence="2" id="KW-1185">Reference proteome</keyword>
<evidence type="ECO:0000313" key="2">
    <source>
        <dbReference type="Proteomes" id="UP000247591"/>
    </source>
</evidence>